<dbReference type="Proteomes" id="UP000001070">
    <property type="component" value="Unassembled WGS sequence"/>
</dbReference>
<organism evidence="2">
    <name type="scientific">Drosophila grimshawi</name>
    <name type="common">Hawaiian fruit fly</name>
    <name type="synonym">Idiomyia grimshawi</name>
    <dbReference type="NCBI Taxonomy" id="7222"/>
    <lineage>
        <taxon>Eukaryota</taxon>
        <taxon>Metazoa</taxon>
        <taxon>Ecdysozoa</taxon>
        <taxon>Arthropoda</taxon>
        <taxon>Hexapoda</taxon>
        <taxon>Insecta</taxon>
        <taxon>Pterygota</taxon>
        <taxon>Neoptera</taxon>
        <taxon>Endopterygota</taxon>
        <taxon>Diptera</taxon>
        <taxon>Brachycera</taxon>
        <taxon>Muscomorpha</taxon>
        <taxon>Ephydroidea</taxon>
        <taxon>Drosophilidae</taxon>
        <taxon>Drosophila</taxon>
        <taxon>Hawaiian Drosophila</taxon>
    </lineage>
</organism>
<name>B4IZ18_DROGR</name>
<reference evidence="1 2" key="1">
    <citation type="journal article" date="2007" name="Nature">
        <title>Evolution of genes and genomes on the Drosophila phylogeny.</title>
        <authorList>
            <consortium name="Drosophila 12 Genomes Consortium"/>
            <person name="Clark A.G."/>
            <person name="Eisen M.B."/>
            <person name="Smith D.R."/>
            <person name="Bergman C.M."/>
            <person name="Oliver B."/>
            <person name="Markow T.A."/>
            <person name="Kaufman T.C."/>
            <person name="Kellis M."/>
            <person name="Gelbart W."/>
            <person name="Iyer V.N."/>
            <person name="Pollard D.A."/>
            <person name="Sackton T.B."/>
            <person name="Larracuente A.M."/>
            <person name="Singh N.D."/>
            <person name="Abad J.P."/>
            <person name="Abt D.N."/>
            <person name="Adryan B."/>
            <person name="Aguade M."/>
            <person name="Akashi H."/>
            <person name="Anderson W.W."/>
            <person name="Aquadro C.F."/>
            <person name="Ardell D.H."/>
            <person name="Arguello R."/>
            <person name="Artieri C.G."/>
            <person name="Barbash D.A."/>
            <person name="Barker D."/>
            <person name="Barsanti P."/>
            <person name="Batterham P."/>
            <person name="Batzoglou S."/>
            <person name="Begun D."/>
            <person name="Bhutkar A."/>
            <person name="Blanco E."/>
            <person name="Bosak S.A."/>
            <person name="Bradley R.K."/>
            <person name="Brand A.D."/>
            <person name="Brent M.R."/>
            <person name="Brooks A.N."/>
            <person name="Brown R.H."/>
            <person name="Butlin R.K."/>
            <person name="Caggese C."/>
            <person name="Calvi B.R."/>
            <person name="Bernardo de Carvalho A."/>
            <person name="Caspi A."/>
            <person name="Castrezana S."/>
            <person name="Celniker S.E."/>
            <person name="Chang J.L."/>
            <person name="Chapple C."/>
            <person name="Chatterji S."/>
            <person name="Chinwalla A."/>
            <person name="Civetta A."/>
            <person name="Clifton S.W."/>
            <person name="Comeron J.M."/>
            <person name="Costello J.C."/>
            <person name="Coyne J.A."/>
            <person name="Daub J."/>
            <person name="David R.G."/>
            <person name="Delcher A.L."/>
            <person name="Delehaunty K."/>
            <person name="Do C.B."/>
            <person name="Ebling H."/>
            <person name="Edwards K."/>
            <person name="Eickbush T."/>
            <person name="Evans J.D."/>
            <person name="Filipski A."/>
            <person name="Findeiss S."/>
            <person name="Freyhult E."/>
            <person name="Fulton L."/>
            <person name="Fulton R."/>
            <person name="Garcia A.C."/>
            <person name="Gardiner A."/>
            <person name="Garfield D.A."/>
            <person name="Garvin B.E."/>
            <person name="Gibson G."/>
            <person name="Gilbert D."/>
            <person name="Gnerre S."/>
            <person name="Godfrey J."/>
            <person name="Good R."/>
            <person name="Gotea V."/>
            <person name="Gravely B."/>
            <person name="Greenberg A.J."/>
            <person name="Griffiths-Jones S."/>
            <person name="Gross S."/>
            <person name="Guigo R."/>
            <person name="Gustafson E.A."/>
            <person name="Haerty W."/>
            <person name="Hahn M.W."/>
            <person name="Halligan D.L."/>
            <person name="Halpern A.L."/>
            <person name="Halter G.M."/>
            <person name="Han M.V."/>
            <person name="Heger A."/>
            <person name="Hillier L."/>
            <person name="Hinrichs A.S."/>
            <person name="Holmes I."/>
            <person name="Hoskins R.A."/>
            <person name="Hubisz M.J."/>
            <person name="Hultmark D."/>
            <person name="Huntley M.A."/>
            <person name="Jaffe D.B."/>
            <person name="Jagadeeshan S."/>
            <person name="Jeck W.R."/>
            <person name="Johnson J."/>
            <person name="Jones C.D."/>
            <person name="Jordan W.C."/>
            <person name="Karpen G.H."/>
            <person name="Kataoka E."/>
            <person name="Keightley P.D."/>
            <person name="Kheradpour P."/>
            <person name="Kirkness E.F."/>
            <person name="Koerich L.B."/>
            <person name="Kristiansen K."/>
            <person name="Kudrna D."/>
            <person name="Kulathinal R.J."/>
            <person name="Kumar S."/>
            <person name="Kwok R."/>
            <person name="Lander E."/>
            <person name="Langley C.H."/>
            <person name="Lapoint R."/>
            <person name="Lazzaro B.P."/>
            <person name="Lee S.J."/>
            <person name="Levesque L."/>
            <person name="Li R."/>
            <person name="Lin C.F."/>
            <person name="Lin M.F."/>
            <person name="Lindblad-Toh K."/>
            <person name="Llopart A."/>
            <person name="Long M."/>
            <person name="Low L."/>
            <person name="Lozovsky E."/>
            <person name="Lu J."/>
            <person name="Luo M."/>
            <person name="Machado C.A."/>
            <person name="Makalowski W."/>
            <person name="Marzo M."/>
            <person name="Matsuda M."/>
            <person name="Matzkin L."/>
            <person name="McAllister B."/>
            <person name="McBride C.S."/>
            <person name="McKernan B."/>
            <person name="McKernan K."/>
            <person name="Mendez-Lago M."/>
            <person name="Minx P."/>
            <person name="Mollenhauer M.U."/>
            <person name="Montooth K."/>
            <person name="Mount S.M."/>
            <person name="Mu X."/>
            <person name="Myers E."/>
            <person name="Negre B."/>
            <person name="Newfeld S."/>
            <person name="Nielsen R."/>
            <person name="Noor M.A."/>
            <person name="O'Grady P."/>
            <person name="Pachter L."/>
            <person name="Papaceit M."/>
            <person name="Parisi M.J."/>
            <person name="Parisi M."/>
            <person name="Parts L."/>
            <person name="Pedersen J.S."/>
            <person name="Pesole G."/>
            <person name="Phillippy A.M."/>
            <person name="Ponting C.P."/>
            <person name="Pop M."/>
            <person name="Porcelli D."/>
            <person name="Powell J.R."/>
            <person name="Prohaska S."/>
            <person name="Pruitt K."/>
            <person name="Puig M."/>
            <person name="Quesneville H."/>
            <person name="Ram K.R."/>
            <person name="Rand D."/>
            <person name="Rasmussen M.D."/>
            <person name="Reed L.K."/>
            <person name="Reenan R."/>
            <person name="Reily A."/>
            <person name="Remington K.A."/>
            <person name="Rieger T.T."/>
            <person name="Ritchie M.G."/>
            <person name="Robin C."/>
            <person name="Rogers Y.H."/>
            <person name="Rohde C."/>
            <person name="Rozas J."/>
            <person name="Rubenfield M.J."/>
            <person name="Ruiz A."/>
            <person name="Russo S."/>
            <person name="Salzberg S.L."/>
            <person name="Sanchez-Gracia A."/>
            <person name="Saranga D.J."/>
            <person name="Sato H."/>
            <person name="Schaeffer S.W."/>
            <person name="Schatz M.C."/>
            <person name="Schlenke T."/>
            <person name="Schwartz R."/>
            <person name="Segarra C."/>
            <person name="Singh R.S."/>
            <person name="Sirot L."/>
            <person name="Sirota M."/>
            <person name="Sisneros N.B."/>
            <person name="Smith C.D."/>
            <person name="Smith T.F."/>
            <person name="Spieth J."/>
            <person name="Stage D.E."/>
            <person name="Stark A."/>
            <person name="Stephan W."/>
            <person name="Strausberg R.L."/>
            <person name="Strempel S."/>
            <person name="Sturgill D."/>
            <person name="Sutton G."/>
            <person name="Sutton G.G."/>
            <person name="Tao W."/>
            <person name="Teichmann S."/>
            <person name="Tobari Y.N."/>
            <person name="Tomimura Y."/>
            <person name="Tsolas J.M."/>
            <person name="Valente V.L."/>
            <person name="Venter E."/>
            <person name="Venter J.C."/>
            <person name="Vicario S."/>
            <person name="Vieira F.G."/>
            <person name="Vilella A.J."/>
            <person name="Villasante A."/>
            <person name="Walenz B."/>
            <person name="Wang J."/>
            <person name="Wasserman M."/>
            <person name="Watts T."/>
            <person name="Wilson D."/>
            <person name="Wilson R.K."/>
            <person name="Wing R.A."/>
            <person name="Wolfner M.F."/>
            <person name="Wong A."/>
            <person name="Wong G.K."/>
            <person name="Wu C.I."/>
            <person name="Wu G."/>
            <person name="Yamamoto D."/>
            <person name="Yang H.P."/>
            <person name="Yang S.P."/>
            <person name="Yorke J.A."/>
            <person name="Yoshida K."/>
            <person name="Zdobnov E."/>
            <person name="Zhang P."/>
            <person name="Zhang Y."/>
            <person name="Zimin A.V."/>
            <person name="Baldwin J."/>
            <person name="Abdouelleil A."/>
            <person name="Abdulkadir J."/>
            <person name="Abebe A."/>
            <person name="Abera B."/>
            <person name="Abreu J."/>
            <person name="Acer S.C."/>
            <person name="Aftuck L."/>
            <person name="Alexander A."/>
            <person name="An P."/>
            <person name="Anderson E."/>
            <person name="Anderson S."/>
            <person name="Arachi H."/>
            <person name="Azer M."/>
            <person name="Bachantsang P."/>
            <person name="Barry A."/>
            <person name="Bayul T."/>
            <person name="Berlin A."/>
            <person name="Bessette D."/>
            <person name="Bloom T."/>
            <person name="Blye J."/>
            <person name="Boguslavskiy L."/>
            <person name="Bonnet C."/>
            <person name="Boukhgalter B."/>
            <person name="Bourzgui I."/>
            <person name="Brown A."/>
            <person name="Cahill P."/>
            <person name="Channer S."/>
            <person name="Cheshatsang Y."/>
            <person name="Chuda L."/>
            <person name="Citroen M."/>
            <person name="Collymore A."/>
            <person name="Cooke P."/>
            <person name="Costello M."/>
            <person name="D'Aco K."/>
            <person name="Daza R."/>
            <person name="De Haan G."/>
            <person name="DeGray S."/>
            <person name="DeMaso C."/>
            <person name="Dhargay N."/>
            <person name="Dooley K."/>
            <person name="Dooley E."/>
            <person name="Doricent M."/>
            <person name="Dorje P."/>
            <person name="Dorjee K."/>
            <person name="Dupes A."/>
            <person name="Elong R."/>
            <person name="Falk J."/>
            <person name="Farina A."/>
            <person name="Faro S."/>
            <person name="Ferguson D."/>
            <person name="Fisher S."/>
            <person name="Foley C.D."/>
            <person name="Franke A."/>
            <person name="Friedrich D."/>
            <person name="Gadbois L."/>
            <person name="Gearin G."/>
            <person name="Gearin C.R."/>
            <person name="Giannoukos G."/>
            <person name="Goode T."/>
            <person name="Graham J."/>
            <person name="Grandbois E."/>
            <person name="Grewal S."/>
            <person name="Gyaltsen K."/>
            <person name="Hafez N."/>
            <person name="Hagos B."/>
            <person name="Hall J."/>
            <person name="Henson C."/>
            <person name="Hollinger A."/>
            <person name="Honan T."/>
            <person name="Huard M.D."/>
            <person name="Hughes L."/>
            <person name="Hurhula B."/>
            <person name="Husby M.E."/>
            <person name="Kamat A."/>
            <person name="Kanga B."/>
            <person name="Kashin S."/>
            <person name="Khazanovich D."/>
            <person name="Kisner P."/>
            <person name="Lance K."/>
            <person name="Lara M."/>
            <person name="Lee W."/>
            <person name="Lennon N."/>
            <person name="Letendre F."/>
            <person name="LeVine R."/>
            <person name="Lipovsky A."/>
            <person name="Liu X."/>
            <person name="Liu J."/>
            <person name="Liu S."/>
            <person name="Lokyitsang T."/>
            <person name="Lokyitsang Y."/>
            <person name="Lubonja R."/>
            <person name="Lui A."/>
            <person name="MacDonald P."/>
            <person name="Magnisalis V."/>
            <person name="Maru K."/>
            <person name="Matthews C."/>
            <person name="McCusker W."/>
            <person name="McDonough S."/>
            <person name="Mehta T."/>
            <person name="Meldrim J."/>
            <person name="Meneus L."/>
            <person name="Mihai O."/>
            <person name="Mihalev A."/>
            <person name="Mihova T."/>
            <person name="Mittelman R."/>
            <person name="Mlenga V."/>
            <person name="Montmayeur A."/>
            <person name="Mulrain L."/>
            <person name="Navidi A."/>
            <person name="Naylor J."/>
            <person name="Negash T."/>
            <person name="Nguyen T."/>
            <person name="Nguyen N."/>
            <person name="Nicol R."/>
            <person name="Norbu C."/>
            <person name="Norbu N."/>
            <person name="Novod N."/>
            <person name="O'Neill B."/>
            <person name="Osman S."/>
            <person name="Markiewicz E."/>
            <person name="Oyono O.L."/>
            <person name="Patti C."/>
            <person name="Phunkhang P."/>
            <person name="Pierre F."/>
            <person name="Priest M."/>
            <person name="Raghuraman S."/>
            <person name="Rege F."/>
            <person name="Reyes R."/>
            <person name="Rise C."/>
            <person name="Rogov P."/>
            <person name="Ross K."/>
            <person name="Ryan E."/>
            <person name="Settipalli S."/>
            <person name="Shea T."/>
            <person name="Sherpa N."/>
            <person name="Shi L."/>
            <person name="Shih D."/>
            <person name="Sparrow T."/>
            <person name="Spaulding J."/>
            <person name="Stalker J."/>
            <person name="Stange-Thomann N."/>
            <person name="Stavropoulos S."/>
            <person name="Stone C."/>
            <person name="Strader C."/>
            <person name="Tesfaye S."/>
            <person name="Thomson T."/>
            <person name="Thoulutsang Y."/>
            <person name="Thoulutsang D."/>
            <person name="Topham K."/>
            <person name="Topping I."/>
            <person name="Tsamla T."/>
            <person name="Vassiliev H."/>
            <person name="Vo A."/>
            <person name="Wangchuk T."/>
            <person name="Wangdi T."/>
            <person name="Weiand M."/>
            <person name="Wilkinson J."/>
            <person name="Wilson A."/>
            <person name="Yadav S."/>
            <person name="Young G."/>
            <person name="Yu Q."/>
            <person name="Zembek L."/>
            <person name="Zhong D."/>
            <person name="Zimmer A."/>
            <person name="Zwirko Z."/>
            <person name="Jaffe D.B."/>
            <person name="Alvarez P."/>
            <person name="Brockman W."/>
            <person name="Butler J."/>
            <person name="Chin C."/>
            <person name="Gnerre S."/>
            <person name="Grabherr M."/>
            <person name="Kleber M."/>
            <person name="Mauceli E."/>
            <person name="MacCallum I."/>
        </authorList>
    </citation>
    <scope>NUCLEOTIDE SEQUENCE [LARGE SCALE GENOMIC DNA]</scope>
    <source>
        <strain evidence="2">Tucson 15287-2541.00</strain>
    </source>
</reference>
<dbReference type="InParanoid" id="B4IZ18"/>
<accession>B4IZ18</accession>
<dbReference type="HOGENOM" id="CLU_2815125_0_0_1"/>
<dbReference type="AlphaFoldDB" id="B4IZ18"/>
<proteinExistence type="predicted"/>
<keyword evidence="2" id="KW-1185">Reference proteome</keyword>
<dbReference type="EMBL" id="CH916366">
    <property type="protein sequence ID" value="EDV97726.1"/>
    <property type="molecule type" value="Genomic_DNA"/>
</dbReference>
<gene>
    <name evidence="1" type="primary">Dgri\GH17025</name>
    <name evidence="1" type="ORF">Dgri_GH17025</name>
</gene>
<evidence type="ECO:0000313" key="1">
    <source>
        <dbReference type="EMBL" id="EDV97726.1"/>
    </source>
</evidence>
<sequence length="67" mass="7076">MSWLHESVCQVELAARLDIAFSREVSDANKSLSLGALGLCLALSLCISNACNKATTTSATFATWLGN</sequence>
<evidence type="ECO:0000313" key="2">
    <source>
        <dbReference type="Proteomes" id="UP000001070"/>
    </source>
</evidence>
<protein>
    <submittedName>
        <fullName evidence="1">GH17025</fullName>
    </submittedName>
</protein>